<accession>A0A6A6A8N6</accession>
<gene>
    <name evidence="3" type="ORF">P153DRAFT_387975</name>
</gene>
<dbReference type="OrthoDB" id="426386at2759"/>
<evidence type="ECO:0000313" key="4">
    <source>
        <dbReference type="Proteomes" id="UP000799771"/>
    </source>
</evidence>
<keyword evidence="4" id="KW-1185">Reference proteome</keyword>
<evidence type="ECO:0000313" key="3">
    <source>
        <dbReference type="EMBL" id="KAF2127434.1"/>
    </source>
</evidence>
<dbReference type="GO" id="GO:0005739">
    <property type="term" value="C:mitochondrion"/>
    <property type="evidence" value="ECO:0007669"/>
    <property type="project" value="TreeGrafter"/>
</dbReference>
<organism evidence="3 4">
    <name type="scientific">Dothidotthia symphoricarpi CBS 119687</name>
    <dbReference type="NCBI Taxonomy" id="1392245"/>
    <lineage>
        <taxon>Eukaryota</taxon>
        <taxon>Fungi</taxon>
        <taxon>Dikarya</taxon>
        <taxon>Ascomycota</taxon>
        <taxon>Pezizomycotina</taxon>
        <taxon>Dothideomycetes</taxon>
        <taxon>Pleosporomycetidae</taxon>
        <taxon>Pleosporales</taxon>
        <taxon>Dothidotthiaceae</taxon>
        <taxon>Dothidotthia</taxon>
    </lineage>
</organism>
<dbReference type="InterPro" id="IPR009688">
    <property type="entry name" value="FAM210A/B-like_dom"/>
</dbReference>
<reference evidence="3" key="1">
    <citation type="journal article" date="2020" name="Stud. Mycol.">
        <title>101 Dothideomycetes genomes: a test case for predicting lifestyles and emergence of pathogens.</title>
        <authorList>
            <person name="Haridas S."/>
            <person name="Albert R."/>
            <person name="Binder M."/>
            <person name="Bloem J."/>
            <person name="Labutti K."/>
            <person name="Salamov A."/>
            <person name="Andreopoulos B."/>
            <person name="Baker S."/>
            <person name="Barry K."/>
            <person name="Bills G."/>
            <person name="Bluhm B."/>
            <person name="Cannon C."/>
            <person name="Castanera R."/>
            <person name="Culley D."/>
            <person name="Daum C."/>
            <person name="Ezra D."/>
            <person name="Gonzalez J."/>
            <person name="Henrissat B."/>
            <person name="Kuo A."/>
            <person name="Liang C."/>
            <person name="Lipzen A."/>
            <person name="Lutzoni F."/>
            <person name="Magnuson J."/>
            <person name="Mondo S."/>
            <person name="Nolan M."/>
            <person name="Ohm R."/>
            <person name="Pangilinan J."/>
            <person name="Park H.-J."/>
            <person name="Ramirez L."/>
            <person name="Alfaro M."/>
            <person name="Sun H."/>
            <person name="Tritt A."/>
            <person name="Yoshinaga Y."/>
            <person name="Zwiers L.-H."/>
            <person name="Turgeon B."/>
            <person name="Goodwin S."/>
            <person name="Spatafora J."/>
            <person name="Crous P."/>
            <person name="Grigoriev I."/>
        </authorList>
    </citation>
    <scope>NUCLEOTIDE SEQUENCE</scope>
    <source>
        <strain evidence="3">CBS 119687</strain>
    </source>
</reference>
<protein>
    <recommendedName>
        <fullName evidence="2">DUF1279 domain-containing protein</fullName>
    </recommendedName>
</protein>
<dbReference type="EMBL" id="ML977511">
    <property type="protein sequence ID" value="KAF2127434.1"/>
    <property type="molecule type" value="Genomic_DNA"/>
</dbReference>
<dbReference type="Pfam" id="PF06916">
    <property type="entry name" value="FAM210A-B_dom"/>
    <property type="match status" value="1"/>
</dbReference>
<name>A0A6A6A8N6_9PLEO</name>
<dbReference type="AlphaFoldDB" id="A0A6A6A8N6"/>
<feature type="domain" description="DUF1279" evidence="2">
    <location>
        <begin position="167"/>
        <end position="295"/>
    </location>
</feature>
<dbReference type="PANTHER" id="PTHR21377">
    <property type="entry name" value="PROTEIN FAM210B, MITOCHONDRIAL"/>
    <property type="match status" value="1"/>
</dbReference>
<dbReference type="GeneID" id="54411136"/>
<dbReference type="RefSeq" id="XP_033521823.1">
    <property type="nucleotide sequence ID" value="XM_033670704.1"/>
</dbReference>
<evidence type="ECO:0000256" key="1">
    <source>
        <dbReference type="SAM" id="MobiDB-lite"/>
    </source>
</evidence>
<sequence length="316" mass="34978">MSQSATTEMMQKSVLTASRRGRRFWYLTKGRERCATGGVGKTFIRSSKMTLNAPTPFLPHQITTVPMKTRAARVWTEQLLFGGLRRGAVSQPSPFLRTFFASTRSPAASRLPSRPLEQSALLYFRYQRSVLARRFRSLRFKSDRPSSQHPDPTPHLGSPEPAPSLSQRLKQLSREYGWSALGVYLALSAVDFPICFLAVRLLGTDRIGHYEDVVKTGFWNIVRTIFPGAGTTPEEVSGSQSVAEATAREGVLGVSEVAVQGRGADASIWTQLGLAYIVHKSLIVFRVPLTAAVLPKVVKTLRKWGYDIGKKKPKSA</sequence>
<dbReference type="PANTHER" id="PTHR21377:SF0">
    <property type="entry name" value="PROTEIN FAM210B, MITOCHONDRIAL"/>
    <property type="match status" value="1"/>
</dbReference>
<dbReference type="Proteomes" id="UP000799771">
    <property type="component" value="Unassembled WGS sequence"/>
</dbReference>
<proteinExistence type="predicted"/>
<evidence type="ECO:0000259" key="2">
    <source>
        <dbReference type="Pfam" id="PF06916"/>
    </source>
</evidence>
<feature type="region of interest" description="Disordered" evidence="1">
    <location>
        <begin position="141"/>
        <end position="164"/>
    </location>
</feature>
<dbReference type="InterPro" id="IPR045866">
    <property type="entry name" value="FAM210A/B-like"/>
</dbReference>